<dbReference type="EMBL" id="JAHQIW010006953">
    <property type="protein sequence ID" value="KAJ1371293.1"/>
    <property type="molecule type" value="Genomic_DNA"/>
</dbReference>
<keyword evidence="2" id="KW-1185">Reference proteome</keyword>
<dbReference type="Proteomes" id="UP001196413">
    <property type="component" value="Unassembled WGS sequence"/>
</dbReference>
<dbReference type="AlphaFoldDB" id="A0AAD5R7M6"/>
<proteinExistence type="predicted"/>
<sequence length="133" mass="15133">MFHIQQEAVAFKDEQVSAIQAALDAERTKSGVMKLTLASVNLDAKWRLLRYGRTGAQHGLELRNPWADDDESRAPSTGPCGRRVTFRLRIRFLPPLAYRSPTIIVYDSMWPSSVADLTLSIRRNFVHHLLLDD</sequence>
<reference evidence="1" key="1">
    <citation type="submission" date="2021-06" db="EMBL/GenBank/DDBJ databases">
        <title>Parelaphostrongylus tenuis whole genome reference sequence.</title>
        <authorList>
            <person name="Garwood T.J."/>
            <person name="Larsen P.A."/>
            <person name="Fountain-Jones N.M."/>
            <person name="Garbe J.R."/>
            <person name="Macchietto M.G."/>
            <person name="Kania S.A."/>
            <person name="Gerhold R.W."/>
            <person name="Richards J.E."/>
            <person name="Wolf T.M."/>
        </authorList>
    </citation>
    <scope>NUCLEOTIDE SEQUENCE</scope>
    <source>
        <strain evidence="1">MNPRO001-30</strain>
        <tissue evidence="1">Meninges</tissue>
    </source>
</reference>
<evidence type="ECO:0000313" key="2">
    <source>
        <dbReference type="Proteomes" id="UP001196413"/>
    </source>
</evidence>
<protein>
    <submittedName>
        <fullName evidence="1">Uncharacterized protein</fullName>
    </submittedName>
</protein>
<organism evidence="1 2">
    <name type="scientific">Parelaphostrongylus tenuis</name>
    <name type="common">Meningeal worm</name>
    <dbReference type="NCBI Taxonomy" id="148309"/>
    <lineage>
        <taxon>Eukaryota</taxon>
        <taxon>Metazoa</taxon>
        <taxon>Ecdysozoa</taxon>
        <taxon>Nematoda</taxon>
        <taxon>Chromadorea</taxon>
        <taxon>Rhabditida</taxon>
        <taxon>Rhabditina</taxon>
        <taxon>Rhabditomorpha</taxon>
        <taxon>Strongyloidea</taxon>
        <taxon>Metastrongylidae</taxon>
        <taxon>Parelaphostrongylus</taxon>
    </lineage>
</organism>
<evidence type="ECO:0000313" key="1">
    <source>
        <dbReference type="EMBL" id="KAJ1371293.1"/>
    </source>
</evidence>
<name>A0AAD5R7M6_PARTN</name>
<accession>A0AAD5R7M6</accession>
<comment type="caution">
    <text evidence="1">The sequence shown here is derived from an EMBL/GenBank/DDBJ whole genome shotgun (WGS) entry which is preliminary data.</text>
</comment>
<gene>
    <name evidence="1" type="ORF">KIN20_033216</name>
</gene>